<dbReference type="GO" id="GO:0046872">
    <property type="term" value="F:metal ion binding"/>
    <property type="evidence" value="ECO:0007669"/>
    <property type="project" value="UniProtKB-KW"/>
</dbReference>
<dbReference type="RefSeq" id="WP_206580823.1">
    <property type="nucleotide sequence ID" value="NZ_JAFJZZ010000001.1"/>
</dbReference>
<evidence type="ECO:0000313" key="5">
    <source>
        <dbReference type="Proteomes" id="UP000664545"/>
    </source>
</evidence>
<protein>
    <recommendedName>
        <fullName evidence="3">Peptide deformylase</fullName>
        <shortName evidence="3">PDF</shortName>
        <ecNumber evidence="3">3.5.1.88</ecNumber>
    </recommendedName>
    <alternativeName>
        <fullName evidence="3">Polypeptide deformylase</fullName>
    </alternativeName>
</protein>
<feature type="binding site" evidence="3">
    <location>
        <position position="89"/>
    </location>
    <ligand>
        <name>Fe cation</name>
        <dbReference type="ChEBI" id="CHEBI:24875"/>
    </ligand>
</feature>
<dbReference type="PIRSF" id="PIRSF004749">
    <property type="entry name" value="Pep_def"/>
    <property type="match status" value="1"/>
</dbReference>
<keyword evidence="2 3" id="KW-0408">Iron</keyword>
<dbReference type="Gene3D" id="3.90.45.10">
    <property type="entry name" value="Peptide deformylase"/>
    <property type="match status" value="1"/>
</dbReference>
<dbReference type="InterPro" id="IPR036821">
    <property type="entry name" value="Peptide_deformylase_sf"/>
</dbReference>
<dbReference type="NCBIfam" id="NF001159">
    <property type="entry name" value="PRK00150.1-3"/>
    <property type="match status" value="1"/>
</dbReference>
<dbReference type="NCBIfam" id="TIGR00079">
    <property type="entry name" value="pept_deformyl"/>
    <property type="match status" value="1"/>
</dbReference>
<dbReference type="AlphaFoldDB" id="A0A939IHJ4"/>
<feature type="active site" evidence="3">
    <location>
        <position position="132"/>
    </location>
</feature>
<keyword evidence="3" id="KW-0648">Protein biosynthesis</keyword>
<dbReference type="GO" id="GO:0006412">
    <property type="term" value="P:translation"/>
    <property type="evidence" value="ECO:0007669"/>
    <property type="project" value="UniProtKB-UniRule"/>
</dbReference>
<dbReference type="Proteomes" id="UP000664545">
    <property type="component" value="Unassembled WGS sequence"/>
</dbReference>
<dbReference type="EC" id="3.5.1.88" evidence="3"/>
<comment type="similarity">
    <text evidence="1 3">Belongs to the polypeptide deformylase family.</text>
</comment>
<evidence type="ECO:0000313" key="4">
    <source>
        <dbReference type="EMBL" id="MBN7772046.1"/>
    </source>
</evidence>
<dbReference type="HAMAP" id="MF_00163">
    <property type="entry name" value="Pep_deformylase"/>
    <property type="match status" value="1"/>
</dbReference>
<feature type="binding site" evidence="3">
    <location>
        <position position="131"/>
    </location>
    <ligand>
        <name>Fe cation</name>
        <dbReference type="ChEBI" id="CHEBI:24875"/>
    </ligand>
</feature>
<dbReference type="SUPFAM" id="SSF56420">
    <property type="entry name" value="Peptide deformylase"/>
    <property type="match status" value="1"/>
</dbReference>
<name>A0A939IHJ4_CLOAM</name>
<dbReference type="PANTHER" id="PTHR10458">
    <property type="entry name" value="PEPTIDE DEFORMYLASE"/>
    <property type="match status" value="1"/>
</dbReference>
<accession>A0A939IHJ4</accession>
<proteinExistence type="inferred from homology"/>
<evidence type="ECO:0000256" key="3">
    <source>
        <dbReference type="HAMAP-Rule" id="MF_00163"/>
    </source>
</evidence>
<dbReference type="GO" id="GO:0042586">
    <property type="term" value="F:peptide deformylase activity"/>
    <property type="evidence" value="ECO:0007669"/>
    <property type="project" value="UniProtKB-UniRule"/>
</dbReference>
<gene>
    <name evidence="3 4" type="primary">def</name>
    <name evidence="4" type="ORF">JYB65_01615</name>
</gene>
<dbReference type="PANTHER" id="PTHR10458:SF22">
    <property type="entry name" value="PEPTIDE DEFORMYLASE"/>
    <property type="match status" value="1"/>
</dbReference>
<comment type="cofactor">
    <cofactor evidence="3">
        <name>Fe(2+)</name>
        <dbReference type="ChEBI" id="CHEBI:29033"/>
    </cofactor>
    <text evidence="3">Binds 1 Fe(2+) ion.</text>
</comment>
<keyword evidence="3" id="KW-0479">Metal-binding</keyword>
<organism evidence="4 5">
    <name type="scientific">Clostridium aminobutyricum</name>
    <dbReference type="NCBI Taxonomy" id="33953"/>
    <lineage>
        <taxon>Bacteria</taxon>
        <taxon>Bacillati</taxon>
        <taxon>Bacillota</taxon>
        <taxon>Clostridia</taxon>
        <taxon>Eubacteriales</taxon>
        <taxon>Clostridiaceae</taxon>
        <taxon>Clostridium</taxon>
    </lineage>
</organism>
<dbReference type="EMBL" id="JAFJZZ010000001">
    <property type="protein sequence ID" value="MBN7772046.1"/>
    <property type="molecule type" value="Genomic_DNA"/>
</dbReference>
<reference evidence="4" key="1">
    <citation type="submission" date="2021-02" db="EMBL/GenBank/DDBJ databases">
        <title>Abyssanaerobacter marinus gen.nov., sp., nov, anaerobic bacterium isolated from the Onnuri vent field of Indian Ocean and suggestion of Mogibacteriaceae fam. nov., and proposal of reclassification of ambiguous this family's genus member.</title>
        <authorList>
            <person name="Kim Y.J."/>
            <person name="Yang J.-A."/>
        </authorList>
    </citation>
    <scope>NUCLEOTIDE SEQUENCE</scope>
    <source>
        <strain evidence="4">DSM 2634</strain>
    </source>
</reference>
<dbReference type="CDD" id="cd00487">
    <property type="entry name" value="Pep_deformylase"/>
    <property type="match status" value="1"/>
</dbReference>
<keyword evidence="5" id="KW-1185">Reference proteome</keyword>
<evidence type="ECO:0000256" key="1">
    <source>
        <dbReference type="ARBA" id="ARBA00010759"/>
    </source>
</evidence>
<dbReference type="Pfam" id="PF01327">
    <property type="entry name" value="Pep_deformylase"/>
    <property type="match status" value="1"/>
</dbReference>
<comment type="caution">
    <text evidence="4">The sequence shown here is derived from an EMBL/GenBank/DDBJ whole genome shotgun (WGS) entry which is preliminary data.</text>
</comment>
<evidence type="ECO:0000256" key="2">
    <source>
        <dbReference type="ARBA" id="ARBA00023004"/>
    </source>
</evidence>
<sequence>MALRNVVLEGDEILRKKCREVTQIDDRIRGILDDMVETMREYNGVGIAAPQVGVMRRMIVIEIDDEEVIELINPEILETRGCVGADEGCLSVPGYIGYVERPEYVKITGLDRYGNQVVHEGEGLKAVAFCHENDHLDGVLYVDKAKNFRKVEEE</sequence>
<feature type="binding site" evidence="3">
    <location>
        <position position="135"/>
    </location>
    <ligand>
        <name>Fe cation</name>
        <dbReference type="ChEBI" id="CHEBI:24875"/>
    </ligand>
</feature>
<dbReference type="PRINTS" id="PR01576">
    <property type="entry name" value="PDEFORMYLASE"/>
</dbReference>
<comment type="catalytic activity">
    <reaction evidence="3">
        <text>N-terminal N-formyl-L-methionyl-[peptide] + H2O = N-terminal L-methionyl-[peptide] + formate</text>
        <dbReference type="Rhea" id="RHEA:24420"/>
        <dbReference type="Rhea" id="RHEA-COMP:10639"/>
        <dbReference type="Rhea" id="RHEA-COMP:10640"/>
        <dbReference type="ChEBI" id="CHEBI:15377"/>
        <dbReference type="ChEBI" id="CHEBI:15740"/>
        <dbReference type="ChEBI" id="CHEBI:49298"/>
        <dbReference type="ChEBI" id="CHEBI:64731"/>
        <dbReference type="EC" id="3.5.1.88"/>
    </reaction>
</comment>
<comment type="function">
    <text evidence="3">Removes the formyl group from the N-terminal Met of newly synthesized proteins. Requires at least a dipeptide for an efficient rate of reaction. N-terminal L-methionine is a prerequisite for activity but the enzyme has broad specificity at other positions.</text>
</comment>
<dbReference type="InterPro" id="IPR023635">
    <property type="entry name" value="Peptide_deformylase"/>
</dbReference>
<keyword evidence="3 4" id="KW-0378">Hydrolase</keyword>